<evidence type="ECO:0000313" key="2">
    <source>
        <dbReference type="Proteomes" id="UP000283389"/>
    </source>
</evidence>
<dbReference type="AlphaFoldDB" id="A0A423F205"/>
<comment type="caution">
    <text evidence="1">The sequence shown here is derived from an EMBL/GenBank/DDBJ whole genome shotgun (WGS) entry which is preliminary data.</text>
</comment>
<accession>A0A423F205</accession>
<name>A0A423F205_9PSED</name>
<sequence>MNQINLPIVDAYHQVDIRVAPVEVLQVWHDDEVCNATRHIDTQTPLWPFYGIRQAGLCVFDQLQYFPALRQILCALRGQADPTRCSVQQAYLQVLLKIFNAAGNCGGRQRERLRRLDKASCFSHTYENLHRLNTVHDC</sequence>
<proteinExistence type="predicted"/>
<evidence type="ECO:0000313" key="1">
    <source>
        <dbReference type="EMBL" id="ROM48336.1"/>
    </source>
</evidence>
<gene>
    <name evidence="1" type="ORF">BK649_20755</name>
</gene>
<dbReference type="EMBL" id="MOAZ01000017">
    <property type="protein sequence ID" value="ROM48336.1"/>
    <property type="molecule type" value="Genomic_DNA"/>
</dbReference>
<protein>
    <submittedName>
        <fullName evidence="1">Uncharacterized protein</fullName>
    </submittedName>
</protein>
<organism evidence="1 2">
    <name type="scientific">Pseudomonas canadensis</name>
    <dbReference type="NCBI Taxonomy" id="915099"/>
    <lineage>
        <taxon>Bacteria</taxon>
        <taxon>Pseudomonadati</taxon>
        <taxon>Pseudomonadota</taxon>
        <taxon>Gammaproteobacteria</taxon>
        <taxon>Pseudomonadales</taxon>
        <taxon>Pseudomonadaceae</taxon>
        <taxon>Pseudomonas</taxon>
    </lineage>
</organism>
<dbReference type="Proteomes" id="UP000283389">
    <property type="component" value="Unassembled WGS sequence"/>
</dbReference>
<reference evidence="1 2" key="1">
    <citation type="submission" date="2016-10" db="EMBL/GenBank/DDBJ databases">
        <title>Comparative genome analysis of multiple Pseudomonas spp. focuses on biocontrol and plant growth promoting traits.</title>
        <authorList>
            <person name="Tao X.-Y."/>
            <person name="Taylor C.G."/>
        </authorList>
    </citation>
    <scope>NUCLEOTIDE SEQUENCE [LARGE SCALE GENOMIC DNA]</scope>
    <source>
        <strain evidence="1 2">36C8</strain>
    </source>
</reference>